<accession>A0ABR0EGQ1</accession>
<keyword evidence="2" id="KW-1185">Reference proteome</keyword>
<evidence type="ECO:0000313" key="1">
    <source>
        <dbReference type="EMBL" id="KAK4500687.1"/>
    </source>
</evidence>
<comment type="caution">
    <text evidence="1">The sequence shown here is derived from an EMBL/GenBank/DDBJ whole genome shotgun (WGS) entry which is preliminary data.</text>
</comment>
<sequence>MDRKTLIAFIERFLYPRLWYWLLWMRIWKKKNGKGKSKIVGPRVGPDRLPQDLRALYKRDNKHSRAKKTRLKIKKWSTICVYDKNDKAPPQDWRALAQTLVNMTWDPLAAQEKLLDRVYTITKASDVYVLQPGDLRATL</sequence>
<protein>
    <submittedName>
        <fullName evidence="1">Uncharacterized protein</fullName>
    </submittedName>
</protein>
<proteinExistence type="predicted"/>
<gene>
    <name evidence="1" type="ORF">PRZ48_008876</name>
</gene>
<dbReference type="Proteomes" id="UP001305779">
    <property type="component" value="Unassembled WGS sequence"/>
</dbReference>
<organism evidence="1 2">
    <name type="scientific">Zasmidium cellare</name>
    <name type="common">Wine cellar mold</name>
    <name type="synonym">Racodium cellare</name>
    <dbReference type="NCBI Taxonomy" id="395010"/>
    <lineage>
        <taxon>Eukaryota</taxon>
        <taxon>Fungi</taxon>
        <taxon>Dikarya</taxon>
        <taxon>Ascomycota</taxon>
        <taxon>Pezizomycotina</taxon>
        <taxon>Dothideomycetes</taxon>
        <taxon>Dothideomycetidae</taxon>
        <taxon>Mycosphaerellales</taxon>
        <taxon>Mycosphaerellaceae</taxon>
        <taxon>Zasmidium</taxon>
    </lineage>
</organism>
<reference evidence="1 2" key="1">
    <citation type="journal article" date="2023" name="G3 (Bethesda)">
        <title>A chromosome-level genome assembly of Zasmidium syzygii isolated from banana leaves.</title>
        <authorList>
            <person name="van Westerhoven A.C."/>
            <person name="Mehrabi R."/>
            <person name="Talebi R."/>
            <person name="Steentjes M.B.F."/>
            <person name="Corcolon B."/>
            <person name="Chong P.A."/>
            <person name="Kema G.H.J."/>
            <person name="Seidl M.F."/>
        </authorList>
    </citation>
    <scope>NUCLEOTIDE SEQUENCE [LARGE SCALE GENOMIC DNA]</scope>
    <source>
        <strain evidence="1 2">P124</strain>
    </source>
</reference>
<dbReference type="EMBL" id="JAXOVC010000006">
    <property type="protein sequence ID" value="KAK4500687.1"/>
    <property type="molecule type" value="Genomic_DNA"/>
</dbReference>
<name>A0ABR0EGQ1_ZASCE</name>
<evidence type="ECO:0000313" key="2">
    <source>
        <dbReference type="Proteomes" id="UP001305779"/>
    </source>
</evidence>